<proteinExistence type="predicted"/>
<evidence type="ECO:0000313" key="1">
    <source>
        <dbReference type="EMBL" id="KRX12169.1"/>
    </source>
</evidence>
<reference evidence="1 2" key="1">
    <citation type="submission" date="2015-01" db="EMBL/GenBank/DDBJ databases">
        <title>Evolution of Trichinella species and genotypes.</title>
        <authorList>
            <person name="Korhonen P.K."/>
            <person name="Edoardo P."/>
            <person name="Giuseppe L.R."/>
            <person name="Gasser R.B."/>
        </authorList>
    </citation>
    <scope>NUCLEOTIDE SEQUENCE [LARGE SCALE GENOMIC DNA]</scope>
    <source>
        <strain evidence="1">ISS37</strain>
    </source>
</reference>
<dbReference type="Proteomes" id="UP000054630">
    <property type="component" value="Unassembled WGS sequence"/>
</dbReference>
<keyword evidence="2" id="KW-1185">Reference proteome</keyword>
<dbReference type="OrthoDB" id="10430445at2759"/>
<name>A0A0V0RCG3_9BILA</name>
<evidence type="ECO:0000313" key="2">
    <source>
        <dbReference type="Proteomes" id="UP000054630"/>
    </source>
</evidence>
<protein>
    <submittedName>
        <fullName evidence="1">Uncharacterized protein</fullName>
    </submittedName>
</protein>
<gene>
    <name evidence="1" type="ORF">T07_8489</name>
</gene>
<dbReference type="AlphaFoldDB" id="A0A0V0RCG3"/>
<comment type="caution">
    <text evidence="1">The sequence shown here is derived from an EMBL/GenBank/DDBJ whole genome shotgun (WGS) entry which is preliminary data.</text>
</comment>
<organism evidence="1 2">
    <name type="scientific">Trichinella nelsoni</name>
    <dbReference type="NCBI Taxonomy" id="6336"/>
    <lineage>
        <taxon>Eukaryota</taxon>
        <taxon>Metazoa</taxon>
        <taxon>Ecdysozoa</taxon>
        <taxon>Nematoda</taxon>
        <taxon>Enoplea</taxon>
        <taxon>Dorylaimia</taxon>
        <taxon>Trichinellida</taxon>
        <taxon>Trichinellidae</taxon>
        <taxon>Trichinella</taxon>
    </lineage>
</organism>
<accession>A0A0V0RCG3</accession>
<dbReference type="EMBL" id="JYDL01000695">
    <property type="protein sequence ID" value="KRX12169.1"/>
    <property type="molecule type" value="Genomic_DNA"/>
</dbReference>
<sequence>MATFKKEGFGLFHFYSPFLYSKNCRGELNQMFSRKCVMATSPEC</sequence>